<dbReference type="AlphaFoldDB" id="A0A2A6DXP6"/>
<dbReference type="EMBL" id="MOXJ01000038">
    <property type="protein sequence ID" value="PDO09462.1"/>
    <property type="molecule type" value="Genomic_DNA"/>
</dbReference>
<organism evidence="2 3">
    <name type="scientific">Candidatus Reconcilbacillus cellulovorans</name>
    <dbReference type="NCBI Taxonomy" id="1906605"/>
    <lineage>
        <taxon>Bacteria</taxon>
        <taxon>Bacillati</taxon>
        <taxon>Bacillota</taxon>
        <taxon>Bacilli</taxon>
        <taxon>Bacillales</taxon>
        <taxon>Paenibacillaceae</taxon>
        <taxon>Candidatus Reconcilbacillus</taxon>
    </lineage>
</organism>
<evidence type="ECO:0000313" key="3">
    <source>
        <dbReference type="Proteomes" id="UP000243688"/>
    </source>
</evidence>
<feature type="chain" id="PRO_5012201960" evidence="1">
    <location>
        <begin position="25"/>
        <end position="167"/>
    </location>
</feature>
<gene>
    <name evidence="2" type="ORF">BLM47_12355</name>
</gene>
<accession>A0A2A6DXP6</accession>
<comment type="caution">
    <text evidence="2">The sequence shown here is derived from an EMBL/GenBank/DDBJ whole genome shotgun (WGS) entry which is preliminary data.</text>
</comment>
<evidence type="ECO:0000313" key="2">
    <source>
        <dbReference type="EMBL" id="PDO09462.1"/>
    </source>
</evidence>
<reference evidence="2 3" key="1">
    <citation type="submission" date="2016-12" db="EMBL/GenBank/DDBJ databases">
        <title>Candidatus Reconcilibacillus cellulovorans genome.</title>
        <authorList>
            <person name="Kolinko S."/>
            <person name="Wu Y.-W."/>
            <person name="Tachea F."/>
            <person name="Denzel E."/>
            <person name="Hiras J."/>
            <person name="Baecker N."/>
            <person name="Chan L.J."/>
            <person name="Eichorst S.A."/>
            <person name="Frey D."/>
            <person name="Adams P.D."/>
            <person name="Pray T."/>
            <person name="Tanjore D."/>
            <person name="Petzold C.J."/>
            <person name="Gladden J.M."/>
            <person name="Simmons B.A."/>
            <person name="Singer S.W."/>
        </authorList>
    </citation>
    <scope>NUCLEOTIDE SEQUENCE [LARGE SCALE GENOMIC DNA]</scope>
    <source>
        <strain evidence="2">JTherm</strain>
    </source>
</reference>
<sequence>MNKKLVIGSLVTTLIFTCISPTFAASSQRVAPSSSAVYVVQEISIKDLNNVNKQTSTPVKNGEVKAEGIRGQLVQQATRLLAITIRKGGEEVSWILKYVDADTAKAFYKYSERIASQLDVIAGIPDLTVSIVKEKIFYFCLNTLKLDGGISLQIADGIARALNLLLF</sequence>
<keyword evidence="1" id="KW-0732">Signal</keyword>
<dbReference type="Proteomes" id="UP000243688">
    <property type="component" value="Unassembled WGS sequence"/>
</dbReference>
<protein>
    <submittedName>
        <fullName evidence="2">Uncharacterized protein</fullName>
    </submittedName>
</protein>
<name>A0A2A6DXP6_9BACL</name>
<proteinExistence type="predicted"/>
<feature type="signal peptide" evidence="1">
    <location>
        <begin position="1"/>
        <end position="24"/>
    </location>
</feature>
<evidence type="ECO:0000256" key="1">
    <source>
        <dbReference type="SAM" id="SignalP"/>
    </source>
</evidence>